<gene>
    <name evidence="2" type="ORF">FHS81_000529</name>
</gene>
<dbReference type="AlphaFoldDB" id="A0A7W6EF19"/>
<evidence type="ECO:0000313" key="2">
    <source>
        <dbReference type="EMBL" id="MBB3808475.1"/>
    </source>
</evidence>
<organism evidence="2 3">
    <name type="scientific">Pseudochelatococcus contaminans</name>
    <dbReference type="NCBI Taxonomy" id="1538103"/>
    <lineage>
        <taxon>Bacteria</taxon>
        <taxon>Pseudomonadati</taxon>
        <taxon>Pseudomonadota</taxon>
        <taxon>Alphaproteobacteria</taxon>
        <taxon>Hyphomicrobiales</taxon>
        <taxon>Chelatococcaceae</taxon>
        <taxon>Pseudochelatococcus</taxon>
    </lineage>
</organism>
<evidence type="ECO:0000313" key="3">
    <source>
        <dbReference type="Proteomes" id="UP000537592"/>
    </source>
</evidence>
<comment type="caution">
    <text evidence="2">The sequence shown here is derived from an EMBL/GenBank/DDBJ whole genome shotgun (WGS) entry which is preliminary data.</text>
</comment>
<proteinExistence type="predicted"/>
<dbReference type="EMBL" id="JACICC010000001">
    <property type="protein sequence ID" value="MBB3808475.1"/>
    <property type="molecule type" value="Genomic_DNA"/>
</dbReference>
<keyword evidence="1" id="KW-0472">Membrane</keyword>
<reference evidence="2 3" key="1">
    <citation type="submission" date="2020-08" db="EMBL/GenBank/DDBJ databases">
        <title>Genomic Encyclopedia of Type Strains, Phase IV (KMG-IV): sequencing the most valuable type-strain genomes for metagenomic binning, comparative biology and taxonomic classification.</title>
        <authorList>
            <person name="Goeker M."/>
        </authorList>
    </citation>
    <scope>NUCLEOTIDE SEQUENCE [LARGE SCALE GENOMIC DNA]</scope>
    <source>
        <strain evidence="2 3">DSM 28760</strain>
    </source>
</reference>
<dbReference type="RefSeq" id="WP_183750466.1">
    <property type="nucleotide sequence ID" value="NZ_JACICC010000001.1"/>
</dbReference>
<name>A0A7W6EF19_9HYPH</name>
<dbReference type="Proteomes" id="UP000537592">
    <property type="component" value="Unassembled WGS sequence"/>
</dbReference>
<dbReference type="InterPro" id="IPR009935">
    <property type="entry name" value="DUF1467"/>
</dbReference>
<evidence type="ECO:0000256" key="1">
    <source>
        <dbReference type="SAM" id="Phobius"/>
    </source>
</evidence>
<keyword evidence="1" id="KW-1133">Transmembrane helix</keyword>
<feature type="transmembrane region" description="Helical" evidence="1">
    <location>
        <begin position="54"/>
        <end position="75"/>
    </location>
</feature>
<feature type="transmembrane region" description="Helical" evidence="1">
    <location>
        <begin position="6"/>
        <end position="28"/>
    </location>
</feature>
<protein>
    <submittedName>
        <fullName evidence="2">Putative secreted protein</fullName>
    </submittedName>
</protein>
<keyword evidence="3" id="KW-1185">Reference proteome</keyword>
<dbReference type="Pfam" id="PF07330">
    <property type="entry name" value="DUF1467"/>
    <property type="match status" value="1"/>
</dbReference>
<keyword evidence="1" id="KW-0812">Transmembrane</keyword>
<accession>A0A7W6EF19</accession>
<sequence length="77" mass="8400">MADSIVGMVALYFLIWWIVLFAVLPFGVRGQHEDQVAPGTEPGAPQTPRIARKALVTTLLSAVVLGVVVLLSEFFEF</sequence>